<evidence type="ECO:0000313" key="10">
    <source>
        <dbReference type="EMBL" id="GAA5805124.1"/>
    </source>
</evidence>
<dbReference type="InterPro" id="IPR013088">
    <property type="entry name" value="Znf_NHR/GATA"/>
</dbReference>
<gene>
    <name evidence="10" type="ORF">HPULCUR_010637</name>
</gene>
<feature type="region of interest" description="Disordered" evidence="8">
    <location>
        <begin position="88"/>
        <end position="145"/>
    </location>
</feature>
<dbReference type="Proteomes" id="UP001476247">
    <property type="component" value="Unassembled WGS sequence"/>
</dbReference>
<dbReference type="Pfam" id="PF00320">
    <property type="entry name" value="GATA"/>
    <property type="match status" value="1"/>
</dbReference>
<dbReference type="Gene3D" id="3.30.50.10">
    <property type="entry name" value="Erythroid Transcription Factor GATA-1, subunit A"/>
    <property type="match status" value="1"/>
</dbReference>
<keyword evidence="7" id="KW-0175">Coiled coil</keyword>
<dbReference type="InterPro" id="IPR039355">
    <property type="entry name" value="Transcription_factor_GATA"/>
</dbReference>
<comment type="subcellular location">
    <subcellularLocation>
        <location evidence="1">Nucleus</location>
    </subcellularLocation>
</comment>
<evidence type="ECO:0000259" key="9">
    <source>
        <dbReference type="PROSITE" id="PS50114"/>
    </source>
</evidence>
<organism evidence="10 11">
    <name type="scientific">Helicostylum pulchrum</name>
    <dbReference type="NCBI Taxonomy" id="562976"/>
    <lineage>
        <taxon>Eukaryota</taxon>
        <taxon>Fungi</taxon>
        <taxon>Fungi incertae sedis</taxon>
        <taxon>Mucoromycota</taxon>
        <taxon>Mucoromycotina</taxon>
        <taxon>Mucoromycetes</taxon>
        <taxon>Mucorales</taxon>
        <taxon>Mucorineae</taxon>
        <taxon>Mucoraceae</taxon>
        <taxon>Helicostylum</taxon>
    </lineage>
</organism>
<feature type="compositionally biased region" description="Basic and acidic residues" evidence="8">
    <location>
        <begin position="96"/>
        <end position="120"/>
    </location>
</feature>
<accession>A0ABP9YDU9</accession>
<keyword evidence="11" id="KW-1185">Reference proteome</keyword>
<evidence type="ECO:0000256" key="1">
    <source>
        <dbReference type="ARBA" id="ARBA00004123"/>
    </source>
</evidence>
<feature type="domain" description="GATA-type" evidence="9">
    <location>
        <begin position="40"/>
        <end position="87"/>
    </location>
</feature>
<dbReference type="CDD" id="cd00202">
    <property type="entry name" value="ZnF_GATA"/>
    <property type="match status" value="1"/>
</dbReference>
<dbReference type="EMBL" id="BAABUJ010000042">
    <property type="protein sequence ID" value="GAA5805124.1"/>
    <property type="molecule type" value="Genomic_DNA"/>
</dbReference>
<feature type="region of interest" description="Disordered" evidence="8">
    <location>
        <begin position="7"/>
        <end position="34"/>
    </location>
</feature>
<evidence type="ECO:0000256" key="2">
    <source>
        <dbReference type="ARBA" id="ARBA00022723"/>
    </source>
</evidence>
<name>A0ABP9YDU9_9FUNG</name>
<keyword evidence="4" id="KW-0862">Zinc</keyword>
<dbReference type="PROSITE" id="PS50114">
    <property type="entry name" value="GATA_ZN_FINGER_2"/>
    <property type="match status" value="1"/>
</dbReference>
<keyword evidence="2" id="KW-0479">Metal-binding</keyword>
<reference evidence="10 11" key="1">
    <citation type="submission" date="2024-04" db="EMBL/GenBank/DDBJ databases">
        <title>genome sequences of Mucor flavus KT1a and Helicostylum pulchrum KT1b strains isolation_sourced from the surface of a dry-aged beef.</title>
        <authorList>
            <person name="Toyotome T."/>
            <person name="Hosono M."/>
            <person name="Torimaru M."/>
            <person name="Fukuda K."/>
            <person name="Mikami N."/>
        </authorList>
    </citation>
    <scope>NUCLEOTIDE SEQUENCE [LARGE SCALE GENOMIC DNA]</scope>
    <source>
        <strain evidence="10 11">KT1b</strain>
    </source>
</reference>
<evidence type="ECO:0000256" key="5">
    <source>
        <dbReference type="ARBA" id="ARBA00023242"/>
    </source>
</evidence>
<dbReference type="SUPFAM" id="SSF57716">
    <property type="entry name" value="Glucocorticoid receptor-like (DNA-binding domain)"/>
    <property type="match status" value="1"/>
</dbReference>
<dbReference type="PROSITE" id="PS00344">
    <property type="entry name" value="GATA_ZN_FINGER_1"/>
    <property type="match status" value="1"/>
</dbReference>
<keyword evidence="5" id="KW-0539">Nucleus</keyword>
<evidence type="ECO:0000256" key="6">
    <source>
        <dbReference type="PROSITE-ProRule" id="PRU00094"/>
    </source>
</evidence>
<evidence type="ECO:0000256" key="8">
    <source>
        <dbReference type="SAM" id="MobiDB-lite"/>
    </source>
</evidence>
<dbReference type="PANTHER" id="PTHR10071">
    <property type="entry name" value="TRANSCRIPTION FACTOR GATA FAMILY MEMBER"/>
    <property type="match status" value="1"/>
</dbReference>
<keyword evidence="3 6" id="KW-0863">Zinc-finger</keyword>
<feature type="coiled-coil region" evidence="7">
    <location>
        <begin position="181"/>
        <end position="208"/>
    </location>
</feature>
<evidence type="ECO:0000256" key="3">
    <source>
        <dbReference type="ARBA" id="ARBA00022771"/>
    </source>
</evidence>
<evidence type="ECO:0000256" key="7">
    <source>
        <dbReference type="SAM" id="Coils"/>
    </source>
</evidence>
<dbReference type="PRINTS" id="PR00619">
    <property type="entry name" value="GATAZNFINGER"/>
</dbReference>
<dbReference type="InterPro" id="IPR000679">
    <property type="entry name" value="Znf_GATA"/>
</dbReference>
<feature type="compositionally biased region" description="Low complexity" evidence="8">
    <location>
        <begin position="131"/>
        <end position="142"/>
    </location>
</feature>
<proteinExistence type="predicted"/>
<comment type="caution">
    <text evidence="10">The sequence shown here is derived from an EMBL/GenBank/DDBJ whole genome shotgun (WGS) entry which is preliminary data.</text>
</comment>
<sequence length="298" mass="33780">MTIHLLEKMNIKEEEQTLPSPPLTDDEKKPTEETTTITVCANCETTTTPLWRRDATGRTICNACGLYYKLHLVHRPATMMRTVIKRRKRCSANEKSLQEKPNHRRRSTTETDKEEEDIRTRSLSPSYRQVSLPNSNTSSPSSQPIVLPPIYPPSTTSPISYAHSNRYITKHDDIHVCPNTIEICREQRNNLQREVARLTTLLSNTMAKLQNIDRAIANPTPPDQCCHRCNTNYTTDIPQEHQVARSLLSLAHSPPPMPSTTSTLMPSYLDRSHRLPPISFCPHPTALPQVSTVPSFLP</sequence>
<evidence type="ECO:0000313" key="11">
    <source>
        <dbReference type="Proteomes" id="UP001476247"/>
    </source>
</evidence>
<evidence type="ECO:0000256" key="4">
    <source>
        <dbReference type="ARBA" id="ARBA00022833"/>
    </source>
</evidence>
<dbReference type="PANTHER" id="PTHR10071:SF281">
    <property type="entry name" value="BOX A-BINDING FACTOR-RELATED"/>
    <property type="match status" value="1"/>
</dbReference>
<protein>
    <recommendedName>
        <fullName evidence="9">GATA-type domain-containing protein</fullName>
    </recommendedName>
</protein>
<dbReference type="SMART" id="SM00401">
    <property type="entry name" value="ZnF_GATA"/>
    <property type="match status" value="1"/>
</dbReference>